<accession>A0A7W0C9I3</accession>
<keyword evidence="3 4" id="KW-0315">Glutamine amidotransferase</keyword>
<feature type="active site" description="Nucleophile" evidence="4">
    <location>
        <position position="340"/>
    </location>
</feature>
<dbReference type="GO" id="GO:0016874">
    <property type="term" value="F:ligase activity"/>
    <property type="evidence" value="ECO:0007669"/>
    <property type="project" value="UniProtKB-KW"/>
</dbReference>
<dbReference type="GO" id="GO:0009236">
    <property type="term" value="P:cobalamin biosynthetic process"/>
    <property type="evidence" value="ECO:0007669"/>
    <property type="project" value="UniProtKB-UniRule"/>
</dbReference>
<dbReference type="GO" id="GO:0015420">
    <property type="term" value="F:ABC-type vitamin B12 transporter activity"/>
    <property type="evidence" value="ECO:0007669"/>
    <property type="project" value="UniProtKB-UniRule"/>
</dbReference>
<dbReference type="CDD" id="cd05389">
    <property type="entry name" value="CobQ_N"/>
    <property type="match status" value="1"/>
</dbReference>
<dbReference type="InterPro" id="IPR047045">
    <property type="entry name" value="CobQ_N"/>
</dbReference>
<dbReference type="SUPFAM" id="SSF52317">
    <property type="entry name" value="Class I glutamine amidotransferase-like"/>
    <property type="match status" value="1"/>
</dbReference>
<feature type="domain" description="CobQ/CobB/MinD/ParA nucleotide binding" evidence="5">
    <location>
        <begin position="12"/>
        <end position="239"/>
    </location>
</feature>
<feature type="active site" evidence="4">
    <location>
        <position position="445"/>
    </location>
</feature>
<gene>
    <name evidence="4" type="primary">cobQ</name>
    <name evidence="7" type="ORF">HNR65_001886</name>
</gene>
<evidence type="ECO:0000313" key="7">
    <source>
        <dbReference type="EMBL" id="MBA2881559.1"/>
    </source>
</evidence>
<dbReference type="InterPro" id="IPR029062">
    <property type="entry name" value="Class_I_gatase-like"/>
</dbReference>
<keyword evidence="8" id="KW-1185">Reference proteome</keyword>
<dbReference type="SUPFAM" id="SSF52540">
    <property type="entry name" value="P-loop containing nucleoside triphosphate hydrolases"/>
    <property type="match status" value="1"/>
</dbReference>
<dbReference type="UniPathway" id="UPA00148"/>
<dbReference type="PANTHER" id="PTHR21343">
    <property type="entry name" value="DETHIOBIOTIN SYNTHETASE"/>
    <property type="match status" value="1"/>
</dbReference>
<dbReference type="PROSITE" id="PS51274">
    <property type="entry name" value="GATASE_COBBQ"/>
    <property type="match status" value="1"/>
</dbReference>
<dbReference type="Proteomes" id="UP000525298">
    <property type="component" value="Unassembled WGS sequence"/>
</dbReference>
<dbReference type="EMBL" id="JACDUS010000004">
    <property type="protein sequence ID" value="MBA2881559.1"/>
    <property type="molecule type" value="Genomic_DNA"/>
</dbReference>
<evidence type="ECO:0000256" key="2">
    <source>
        <dbReference type="ARBA" id="ARBA00022573"/>
    </source>
</evidence>
<dbReference type="Gene3D" id="3.40.50.880">
    <property type="match status" value="1"/>
</dbReference>
<dbReference type="InterPro" id="IPR002586">
    <property type="entry name" value="CobQ/CobB/MinD/ParA_Nub-bd_dom"/>
</dbReference>
<keyword evidence="2 4" id="KW-0169">Cobalamin biosynthesis</keyword>
<reference evidence="7 8" key="1">
    <citation type="submission" date="2020-07" db="EMBL/GenBank/DDBJ databases">
        <title>Genomic Encyclopedia of Type Strains, Phase IV (KMG-IV): sequencing the most valuable type-strain genomes for metagenomic binning, comparative biology and taxonomic classification.</title>
        <authorList>
            <person name="Goeker M."/>
        </authorList>
    </citation>
    <scope>NUCLEOTIDE SEQUENCE [LARGE SCALE GENOMIC DNA]</scope>
    <source>
        <strain evidence="7 8">DSM 17721</strain>
    </source>
</reference>
<dbReference type="RefSeq" id="WP_181551207.1">
    <property type="nucleotide sequence ID" value="NZ_JACDUS010000004.1"/>
</dbReference>
<name>A0A7W0C9I3_9BACT</name>
<dbReference type="Pfam" id="PF01656">
    <property type="entry name" value="CbiA"/>
    <property type="match status" value="1"/>
</dbReference>
<dbReference type="PANTHER" id="PTHR21343:SF1">
    <property type="entry name" value="COBYRIC ACID SYNTHASE"/>
    <property type="match status" value="1"/>
</dbReference>
<evidence type="ECO:0000259" key="5">
    <source>
        <dbReference type="Pfam" id="PF01656"/>
    </source>
</evidence>
<dbReference type="InterPro" id="IPR027417">
    <property type="entry name" value="P-loop_NTPase"/>
</dbReference>
<protein>
    <recommendedName>
        <fullName evidence="4">Cobyric acid synthase</fullName>
    </recommendedName>
</protein>
<evidence type="ECO:0000256" key="4">
    <source>
        <dbReference type="HAMAP-Rule" id="MF_00028"/>
    </source>
</evidence>
<comment type="function">
    <text evidence="4">Catalyzes amidations at positions B, D, E, and G on adenosylcobyrinic A,C-diamide. NH(2) groups are provided by glutamine, and one molecule of ATP is hydrogenolyzed for each amidation.</text>
</comment>
<dbReference type="HAMAP" id="MF_00028">
    <property type="entry name" value="CobQ"/>
    <property type="match status" value="1"/>
</dbReference>
<organism evidence="7 8">
    <name type="scientific">Desulfosalsimonas propionicica</name>
    <dbReference type="NCBI Taxonomy" id="332175"/>
    <lineage>
        <taxon>Bacteria</taxon>
        <taxon>Pseudomonadati</taxon>
        <taxon>Thermodesulfobacteriota</taxon>
        <taxon>Desulfobacteria</taxon>
        <taxon>Desulfobacterales</taxon>
        <taxon>Desulfosalsimonadaceae</taxon>
        <taxon>Desulfosalsimonas</taxon>
    </lineage>
</organism>
<comment type="similarity">
    <text evidence="4">Belongs to the CobB/CobQ family. CobQ subfamily.</text>
</comment>
<dbReference type="CDD" id="cd01750">
    <property type="entry name" value="GATase1_CobQ"/>
    <property type="match status" value="1"/>
</dbReference>
<dbReference type="InterPro" id="IPR011698">
    <property type="entry name" value="GATase_3"/>
</dbReference>
<dbReference type="InterPro" id="IPR033949">
    <property type="entry name" value="CobQ_GATase1"/>
</dbReference>
<dbReference type="NCBIfam" id="TIGR00313">
    <property type="entry name" value="cobQ"/>
    <property type="match status" value="1"/>
</dbReference>
<evidence type="ECO:0000256" key="3">
    <source>
        <dbReference type="ARBA" id="ARBA00022962"/>
    </source>
</evidence>
<dbReference type="AlphaFoldDB" id="A0A7W0C9I3"/>
<keyword evidence="7" id="KW-0436">Ligase</keyword>
<proteinExistence type="inferred from homology"/>
<dbReference type="Pfam" id="PF07685">
    <property type="entry name" value="GATase_3"/>
    <property type="match status" value="1"/>
</dbReference>
<comment type="pathway">
    <text evidence="1 4">Cofactor biosynthesis; adenosylcobalamin biosynthesis.</text>
</comment>
<feature type="domain" description="CobB/CobQ-like glutamine amidotransferase" evidence="6">
    <location>
        <begin position="263"/>
        <end position="451"/>
    </location>
</feature>
<sequence>MTKETKPAPCLAFLGTGSEVGKSVLAAAMCRVLANRGFRVMPFKAQNMSNNSGVTPEGLEMGRAQIVQAEAAKTAPHVDMNPVLLKPAGDNGSQVVVMGKATGHQQAAQYYREKNALFKTAAAALDRLRTGCDVVIMEGAGSCAEVNLMDRDFVNLPMAAYADAPVVLVADIDKGGVFAQITGTLQCLPRHFSDRIAGFVINRFRGDPDLFTDGLTWLEQKTQKPGFGVIPWFDHIRIEAEDAVSIEKAAAAAGAPVTGPAAAVVRLPRISNFTDFDPLDAADGLSVHFMEQPVDLSPFCAVILPGTKNTRADLQWLHKSGWAQAIRSYHQNGGHVLGICGGYQMLGKNVSDPEGLEGVPGTTPGLGLLPVETFLAAPKTTTLARFFWDETEGKGYEIHMGQTKPVPASEYGTPLFRVTAQNSRACDLADGCVSADNRVMGTYMHGLFDRPQILEKWLAHMGVHGVRVPDLQGPAARDHQYDLLAQHFEAHADIAAIMACLGIKEE</sequence>
<dbReference type="NCBIfam" id="NF001989">
    <property type="entry name" value="PRK00784.1"/>
    <property type="match status" value="1"/>
</dbReference>
<evidence type="ECO:0000259" key="6">
    <source>
        <dbReference type="Pfam" id="PF07685"/>
    </source>
</evidence>
<dbReference type="InterPro" id="IPR004459">
    <property type="entry name" value="CobQ_synth"/>
</dbReference>
<evidence type="ECO:0000256" key="1">
    <source>
        <dbReference type="ARBA" id="ARBA00004953"/>
    </source>
</evidence>
<dbReference type="Gene3D" id="3.40.50.300">
    <property type="entry name" value="P-loop containing nucleotide triphosphate hydrolases"/>
    <property type="match status" value="1"/>
</dbReference>
<comment type="caution">
    <text evidence="7">The sequence shown here is derived from an EMBL/GenBank/DDBJ whole genome shotgun (WGS) entry which is preliminary data.</text>
</comment>
<evidence type="ECO:0000313" key="8">
    <source>
        <dbReference type="Proteomes" id="UP000525298"/>
    </source>
</evidence>